<evidence type="ECO:0000256" key="8">
    <source>
        <dbReference type="ARBA" id="ARBA00022840"/>
    </source>
</evidence>
<reference evidence="15" key="1">
    <citation type="submission" date="2017-12" db="EMBL/GenBank/DDBJ databases">
        <title>Whole genome sequencing of Acidipropionibacterium jensenii strains JS279 and JS280.</title>
        <authorList>
            <person name="Deptula P."/>
            <person name="Laine P."/>
            <person name="Smolander O.-P."/>
            <person name="Paulin L."/>
            <person name="Auvinen P."/>
            <person name="Varmanen P."/>
        </authorList>
    </citation>
    <scope>NUCLEOTIDE SEQUENCE [LARGE SCALE GENOMIC DNA]</scope>
    <source>
        <strain evidence="15">JS280</strain>
    </source>
</reference>
<evidence type="ECO:0000259" key="13">
    <source>
        <dbReference type="PROSITE" id="PS51186"/>
    </source>
</evidence>
<evidence type="ECO:0000256" key="1">
    <source>
        <dbReference type="ARBA" id="ARBA00004496"/>
    </source>
</evidence>
<organism evidence="14 15">
    <name type="scientific">Acidipropionibacterium jensenii</name>
    <dbReference type="NCBI Taxonomy" id="1749"/>
    <lineage>
        <taxon>Bacteria</taxon>
        <taxon>Bacillati</taxon>
        <taxon>Actinomycetota</taxon>
        <taxon>Actinomycetes</taxon>
        <taxon>Propionibacteriales</taxon>
        <taxon>Propionibacteriaceae</taxon>
        <taxon>Acidipropionibacterium</taxon>
    </lineage>
</organism>
<dbReference type="GO" id="GO:0002949">
    <property type="term" value="P:tRNA threonylcarbamoyladenosine modification"/>
    <property type="evidence" value="ECO:0007669"/>
    <property type="project" value="InterPro"/>
</dbReference>
<gene>
    <name evidence="14" type="ORF">C0Z10_03375</name>
</gene>
<keyword evidence="9" id="KW-0460">Magnesium</keyword>
<keyword evidence="6" id="KW-0479">Metal-binding</keyword>
<sequence length="318" mass="33935">MVETTETESRQLRVGDPSDAPALAQALGEQQLTDQVARWLDEDLCVLAEAGGRPVGLLRLVDESGRAAVHAILVAPGAQRLDVERDLLEGAAQLATDLGSHDLRVKSWSDHPMDRAALRADLLEHGYRADGADLVRTLPIRLEAATTEEMRSLGVALAQILRAGDLILTSGDLGAGKTTLTQGIGAGLGVQGPVISPTFVLVRRHAGTEGRPGLVHVDAYRLGSLAELVDLDLDETMDESVTVVEWGAGIAEELEGSYLEIDIERSGDPADDTRILYIQPVGPRWQGVDLGVLRQAARPADAPDHRGPDTPARSEEAQ</sequence>
<proteinExistence type="inferred from homology"/>
<evidence type="ECO:0000256" key="10">
    <source>
        <dbReference type="ARBA" id="ARBA00024908"/>
    </source>
</evidence>
<evidence type="ECO:0000256" key="7">
    <source>
        <dbReference type="ARBA" id="ARBA00022741"/>
    </source>
</evidence>
<dbReference type="GO" id="GO:0005524">
    <property type="term" value="F:ATP binding"/>
    <property type="evidence" value="ECO:0007669"/>
    <property type="project" value="UniProtKB-KW"/>
</dbReference>
<feature type="domain" description="N-acetyltransferase" evidence="13">
    <location>
        <begin position="7"/>
        <end position="149"/>
    </location>
</feature>
<feature type="region of interest" description="Disordered" evidence="12">
    <location>
        <begin position="297"/>
        <end position="318"/>
    </location>
</feature>
<keyword evidence="8" id="KW-0067">ATP-binding</keyword>
<evidence type="ECO:0000256" key="4">
    <source>
        <dbReference type="ARBA" id="ARBA00022490"/>
    </source>
</evidence>
<evidence type="ECO:0000313" key="14">
    <source>
        <dbReference type="EMBL" id="AZZ38949.1"/>
    </source>
</evidence>
<dbReference type="InterPro" id="IPR003442">
    <property type="entry name" value="T6A_TsaE"/>
</dbReference>
<dbReference type="GO" id="GO:0005737">
    <property type="term" value="C:cytoplasm"/>
    <property type="evidence" value="ECO:0007669"/>
    <property type="project" value="UniProtKB-SubCell"/>
</dbReference>
<dbReference type="Gene3D" id="3.40.630.30">
    <property type="match status" value="1"/>
</dbReference>
<dbReference type="SUPFAM" id="SSF52540">
    <property type="entry name" value="P-loop containing nucleoside triphosphate hydrolases"/>
    <property type="match status" value="1"/>
</dbReference>
<dbReference type="GO" id="GO:0046872">
    <property type="term" value="F:metal ion binding"/>
    <property type="evidence" value="ECO:0007669"/>
    <property type="project" value="UniProtKB-KW"/>
</dbReference>
<dbReference type="EMBL" id="CP025570">
    <property type="protein sequence ID" value="AZZ38949.1"/>
    <property type="molecule type" value="Genomic_DNA"/>
</dbReference>
<dbReference type="PROSITE" id="PS51186">
    <property type="entry name" value="GNAT"/>
    <property type="match status" value="1"/>
</dbReference>
<feature type="compositionally biased region" description="Basic and acidic residues" evidence="12">
    <location>
        <begin position="301"/>
        <end position="318"/>
    </location>
</feature>
<dbReference type="Gene3D" id="3.40.50.300">
    <property type="entry name" value="P-loop containing nucleotide triphosphate hydrolases"/>
    <property type="match status" value="1"/>
</dbReference>
<dbReference type="PANTHER" id="PTHR33540">
    <property type="entry name" value="TRNA THREONYLCARBAMOYLADENOSINE BIOSYNTHESIS PROTEIN TSAE"/>
    <property type="match status" value="1"/>
</dbReference>
<dbReference type="InterPro" id="IPR027417">
    <property type="entry name" value="P-loop_NTPase"/>
</dbReference>
<dbReference type="InterPro" id="IPR016181">
    <property type="entry name" value="Acyl_CoA_acyltransferase"/>
</dbReference>
<dbReference type="Proteomes" id="UP000285875">
    <property type="component" value="Chromosome"/>
</dbReference>
<comment type="function">
    <text evidence="10">Required for the formation of a threonylcarbamoyl group on adenosine at position 37 (t(6)A37) in tRNAs that read codons beginning with adenine. Is involved in the transfer of the threonylcarbamoyl moiety of threonylcarbamoyl-AMP (TC-AMP) to the N6 group of A37, together with TsaD and TsaB. TsaE seems to play an indirect role in the t(6)A biosynthesis pathway, possibly in regulating the core enzymatic function of TsaD.</text>
</comment>
<dbReference type="InterPro" id="IPR000182">
    <property type="entry name" value="GNAT_dom"/>
</dbReference>
<comment type="similarity">
    <text evidence="2">Belongs to the TsaE family.</text>
</comment>
<dbReference type="PANTHER" id="PTHR33540:SF2">
    <property type="entry name" value="TRNA THREONYLCARBAMOYLADENOSINE BIOSYNTHESIS PROTEIN TSAE"/>
    <property type="match status" value="1"/>
</dbReference>
<keyword evidence="5" id="KW-0819">tRNA processing</keyword>
<evidence type="ECO:0000256" key="3">
    <source>
        <dbReference type="ARBA" id="ARBA00019010"/>
    </source>
</evidence>
<keyword evidence="14" id="KW-0808">Transferase</keyword>
<keyword evidence="4" id="KW-0963">Cytoplasm</keyword>
<dbReference type="GO" id="GO:0016747">
    <property type="term" value="F:acyltransferase activity, transferring groups other than amino-acyl groups"/>
    <property type="evidence" value="ECO:0007669"/>
    <property type="project" value="InterPro"/>
</dbReference>
<dbReference type="NCBIfam" id="TIGR00150">
    <property type="entry name" value="T6A_YjeE"/>
    <property type="match status" value="1"/>
</dbReference>
<name>A0A3Q9UK12_9ACTN</name>
<evidence type="ECO:0000256" key="6">
    <source>
        <dbReference type="ARBA" id="ARBA00022723"/>
    </source>
</evidence>
<protein>
    <recommendedName>
        <fullName evidence="3">tRNA threonylcarbamoyladenosine biosynthesis protein TsaE</fullName>
    </recommendedName>
    <alternativeName>
        <fullName evidence="11">t(6)A37 threonylcarbamoyladenosine biosynthesis protein TsaE</fullName>
    </alternativeName>
</protein>
<evidence type="ECO:0000256" key="11">
    <source>
        <dbReference type="ARBA" id="ARBA00032441"/>
    </source>
</evidence>
<evidence type="ECO:0000256" key="9">
    <source>
        <dbReference type="ARBA" id="ARBA00022842"/>
    </source>
</evidence>
<dbReference type="KEGG" id="aji:C0Z10_03375"/>
<dbReference type="SUPFAM" id="SSF55729">
    <property type="entry name" value="Acyl-CoA N-acyltransferases (Nat)"/>
    <property type="match status" value="1"/>
</dbReference>
<comment type="subcellular location">
    <subcellularLocation>
        <location evidence="1">Cytoplasm</location>
    </subcellularLocation>
</comment>
<dbReference type="AlphaFoldDB" id="A0A3Q9UK12"/>
<evidence type="ECO:0000256" key="5">
    <source>
        <dbReference type="ARBA" id="ARBA00022694"/>
    </source>
</evidence>
<dbReference type="Pfam" id="PF02367">
    <property type="entry name" value="TsaE"/>
    <property type="match status" value="1"/>
</dbReference>
<keyword evidence="7" id="KW-0547">Nucleotide-binding</keyword>
<evidence type="ECO:0000256" key="2">
    <source>
        <dbReference type="ARBA" id="ARBA00007599"/>
    </source>
</evidence>
<evidence type="ECO:0000313" key="15">
    <source>
        <dbReference type="Proteomes" id="UP000285875"/>
    </source>
</evidence>
<evidence type="ECO:0000256" key="12">
    <source>
        <dbReference type="SAM" id="MobiDB-lite"/>
    </source>
</evidence>
<accession>A0A3Q9UK12</accession>